<organism evidence="2 3">
    <name type="scientific">Rhodotorula toruloides</name>
    <name type="common">Yeast</name>
    <name type="synonym">Rhodosporidium toruloides</name>
    <dbReference type="NCBI Taxonomy" id="5286"/>
    <lineage>
        <taxon>Eukaryota</taxon>
        <taxon>Fungi</taxon>
        <taxon>Dikarya</taxon>
        <taxon>Basidiomycota</taxon>
        <taxon>Pucciniomycotina</taxon>
        <taxon>Microbotryomycetes</taxon>
        <taxon>Sporidiobolales</taxon>
        <taxon>Sporidiobolaceae</taxon>
        <taxon>Rhodotorula</taxon>
    </lineage>
</organism>
<comment type="caution">
    <text evidence="2">The sequence shown here is derived from an EMBL/GenBank/DDBJ whole genome shotgun (WGS) entry which is preliminary data.</text>
</comment>
<evidence type="ECO:0000256" key="1">
    <source>
        <dbReference type="SAM" id="MobiDB-lite"/>
    </source>
</evidence>
<evidence type="ECO:0000313" key="2">
    <source>
        <dbReference type="EMBL" id="PRQ72061.1"/>
    </source>
</evidence>
<dbReference type="Proteomes" id="UP000239560">
    <property type="component" value="Unassembled WGS sequence"/>
</dbReference>
<protein>
    <submittedName>
        <fullName evidence="2">Uncharacterized protein</fullName>
    </submittedName>
</protein>
<feature type="region of interest" description="Disordered" evidence="1">
    <location>
        <begin position="1"/>
        <end position="46"/>
    </location>
</feature>
<dbReference type="AlphaFoldDB" id="A0A2T0A239"/>
<accession>A0A2T0A239</accession>
<gene>
    <name evidence="2" type="ORF">AAT19DRAFT_9400</name>
</gene>
<dbReference type="EMBL" id="LCTV02000010">
    <property type="protein sequence ID" value="PRQ72061.1"/>
    <property type="molecule type" value="Genomic_DNA"/>
</dbReference>
<name>A0A2T0A239_RHOTO</name>
<evidence type="ECO:0000313" key="3">
    <source>
        <dbReference type="Proteomes" id="UP000239560"/>
    </source>
</evidence>
<sequence>MFKIVRTSTFKRSHPAPSSLGRTPIASWHSSASTVQGRRAQRKGRVHRDYTEDVMTCILLGLAGFVIWNKFSDANKVKKRGEE</sequence>
<reference evidence="2 3" key="1">
    <citation type="journal article" date="2018" name="Elife">
        <title>Functional genomics of lipid metabolism in the oleaginous yeast Rhodosporidium toruloides.</title>
        <authorList>
            <person name="Coradetti S.T."/>
            <person name="Pinel D."/>
            <person name="Geiselman G."/>
            <person name="Ito M."/>
            <person name="Mondo S."/>
            <person name="Reilly M.C."/>
            <person name="Cheng Y.F."/>
            <person name="Bauer S."/>
            <person name="Grigoriev I."/>
            <person name="Gladden J.M."/>
            <person name="Simmons B.A."/>
            <person name="Brem R."/>
            <person name="Arkin A.P."/>
            <person name="Skerker J.M."/>
        </authorList>
    </citation>
    <scope>NUCLEOTIDE SEQUENCE [LARGE SCALE GENOMIC DNA]</scope>
    <source>
        <strain evidence="2 3">NBRC 0880</strain>
    </source>
</reference>
<proteinExistence type="predicted"/>